<dbReference type="SUPFAM" id="SSF48498">
    <property type="entry name" value="Tetracyclin repressor-like, C-terminal domain"/>
    <property type="match status" value="1"/>
</dbReference>
<dbReference type="InterPro" id="IPR001647">
    <property type="entry name" value="HTH_TetR"/>
</dbReference>
<dbReference type="PANTHER" id="PTHR30055">
    <property type="entry name" value="HTH-TYPE TRANSCRIPTIONAL REGULATOR RUTR"/>
    <property type="match status" value="1"/>
</dbReference>
<dbReference type="InterPro" id="IPR039536">
    <property type="entry name" value="TetR_C_Proteobacteria"/>
</dbReference>
<dbReference type="Pfam" id="PF14246">
    <property type="entry name" value="TetR_C_7"/>
    <property type="match status" value="1"/>
</dbReference>
<dbReference type="GO" id="GO:0000976">
    <property type="term" value="F:transcription cis-regulatory region binding"/>
    <property type="evidence" value="ECO:0007669"/>
    <property type="project" value="TreeGrafter"/>
</dbReference>
<feature type="domain" description="HTH tetR-type" evidence="3">
    <location>
        <begin position="10"/>
        <end position="71"/>
    </location>
</feature>
<dbReference type="InterPro" id="IPR050109">
    <property type="entry name" value="HTH-type_TetR-like_transc_reg"/>
</dbReference>
<dbReference type="Gene3D" id="1.10.10.60">
    <property type="entry name" value="Homeodomain-like"/>
    <property type="match status" value="1"/>
</dbReference>
<dbReference type="PANTHER" id="PTHR30055:SF226">
    <property type="entry name" value="HTH-TYPE TRANSCRIPTIONAL REGULATOR PKSA"/>
    <property type="match status" value="1"/>
</dbReference>
<evidence type="ECO:0000256" key="2">
    <source>
        <dbReference type="PROSITE-ProRule" id="PRU00335"/>
    </source>
</evidence>
<dbReference type="Pfam" id="PF00440">
    <property type="entry name" value="TetR_N"/>
    <property type="match status" value="1"/>
</dbReference>
<evidence type="ECO:0000313" key="4">
    <source>
        <dbReference type="EMBL" id="KPV54191.1"/>
    </source>
</evidence>
<feature type="DNA-binding region" description="H-T-H motif" evidence="2">
    <location>
        <begin position="34"/>
        <end position="53"/>
    </location>
</feature>
<evidence type="ECO:0000256" key="1">
    <source>
        <dbReference type="ARBA" id="ARBA00023125"/>
    </source>
</evidence>
<dbReference type="InterPro" id="IPR036271">
    <property type="entry name" value="Tet_transcr_reg_TetR-rel_C_sf"/>
</dbReference>
<dbReference type="Gene3D" id="1.10.357.10">
    <property type="entry name" value="Tetracycline Repressor, domain 2"/>
    <property type="match status" value="1"/>
</dbReference>
<evidence type="ECO:0000259" key="3">
    <source>
        <dbReference type="PROSITE" id="PS50977"/>
    </source>
</evidence>
<protein>
    <submittedName>
        <fullName evidence="4">TetR family transcriptional regulator</fullName>
    </submittedName>
</protein>
<dbReference type="Proteomes" id="UP000050509">
    <property type="component" value="Unassembled WGS sequence"/>
</dbReference>
<dbReference type="PROSITE" id="PS50977">
    <property type="entry name" value="HTH_TETR_2"/>
    <property type="match status" value="1"/>
</dbReference>
<dbReference type="EMBL" id="LJCR01000096">
    <property type="protein sequence ID" value="KPV54191.1"/>
    <property type="molecule type" value="Genomic_DNA"/>
</dbReference>
<proteinExistence type="predicted"/>
<dbReference type="SUPFAM" id="SSF46689">
    <property type="entry name" value="Homeodomain-like"/>
    <property type="match status" value="1"/>
</dbReference>
<keyword evidence="5" id="KW-1185">Reference proteome</keyword>
<dbReference type="GO" id="GO:0003700">
    <property type="term" value="F:DNA-binding transcription factor activity"/>
    <property type="evidence" value="ECO:0007669"/>
    <property type="project" value="TreeGrafter"/>
</dbReference>
<reference evidence="4 5" key="1">
    <citation type="submission" date="2015-09" db="EMBL/GenBank/DDBJ databases">
        <title>Draft genome sequence of Kouleothrix aurantiaca JCM 19913.</title>
        <authorList>
            <person name="Hemp J."/>
        </authorList>
    </citation>
    <scope>NUCLEOTIDE SEQUENCE [LARGE SCALE GENOMIC DNA]</scope>
    <source>
        <strain evidence="4 5">COM-B</strain>
    </source>
</reference>
<evidence type="ECO:0000313" key="5">
    <source>
        <dbReference type="Proteomes" id="UP000050509"/>
    </source>
</evidence>
<comment type="caution">
    <text evidence="4">The sequence shown here is derived from an EMBL/GenBank/DDBJ whole genome shotgun (WGS) entry which is preliminary data.</text>
</comment>
<name>A0A0P9D554_9CHLR</name>
<keyword evidence="1 2" id="KW-0238">DNA-binding</keyword>
<sequence length="209" mass="23537">MTSNEEQENSDRRQQIIEAALRVFSTKGFHKATNKDIAQEAGGISPGLIYWYFKDKEDLFFSIIRERATVFALADHPERLMDLPPREGLALVGRTYLSIFHVPGNVAIFRILIGEATRFPQIGEMFFRVAGQRFLGLISQYLQHHIDLGNLRPHDTSIAARSFLGMFIVNVLAREILRQPEALATTDEQIIATNIDIFVTGLGPRAGQP</sequence>
<gene>
    <name evidence="4" type="ORF">SE17_05235</name>
</gene>
<dbReference type="AlphaFoldDB" id="A0A0P9D554"/>
<organism evidence="4 5">
    <name type="scientific">Kouleothrix aurantiaca</name>
    <dbReference type="NCBI Taxonomy" id="186479"/>
    <lineage>
        <taxon>Bacteria</taxon>
        <taxon>Bacillati</taxon>
        <taxon>Chloroflexota</taxon>
        <taxon>Chloroflexia</taxon>
        <taxon>Chloroflexales</taxon>
        <taxon>Roseiflexineae</taxon>
        <taxon>Roseiflexaceae</taxon>
        <taxon>Kouleothrix</taxon>
    </lineage>
</organism>
<dbReference type="InterPro" id="IPR009057">
    <property type="entry name" value="Homeodomain-like_sf"/>
</dbReference>
<accession>A0A0P9D554</accession>